<accession>A0ABV0XVC6</accession>
<proteinExistence type="predicted"/>
<feature type="compositionally biased region" description="Polar residues" evidence="1">
    <location>
        <begin position="75"/>
        <end position="84"/>
    </location>
</feature>
<dbReference type="EMBL" id="JAHRIP010013380">
    <property type="protein sequence ID" value="MEQ2285426.1"/>
    <property type="molecule type" value="Genomic_DNA"/>
</dbReference>
<reference evidence="2 3" key="1">
    <citation type="submission" date="2021-06" db="EMBL/GenBank/DDBJ databases">
        <authorList>
            <person name="Palmer J.M."/>
        </authorList>
    </citation>
    <scope>NUCLEOTIDE SEQUENCE [LARGE SCALE GENOMIC DNA]</scope>
    <source>
        <strain evidence="2 3">AS_MEX2019</strain>
        <tissue evidence="2">Muscle</tissue>
    </source>
</reference>
<evidence type="ECO:0000313" key="2">
    <source>
        <dbReference type="EMBL" id="MEQ2285426.1"/>
    </source>
</evidence>
<keyword evidence="3" id="KW-1185">Reference proteome</keyword>
<comment type="caution">
    <text evidence="2">The sequence shown here is derived from an EMBL/GenBank/DDBJ whole genome shotgun (WGS) entry which is preliminary data.</text>
</comment>
<feature type="compositionally biased region" description="Basic and acidic residues" evidence="1">
    <location>
        <begin position="41"/>
        <end position="51"/>
    </location>
</feature>
<feature type="compositionally biased region" description="Basic residues" evidence="1">
    <location>
        <begin position="132"/>
        <end position="141"/>
    </location>
</feature>
<protein>
    <submittedName>
        <fullName evidence="2">Uncharacterized protein</fullName>
    </submittedName>
</protein>
<feature type="region of interest" description="Disordered" evidence="1">
    <location>
        <begin position="126"/>
        <end position="147"/>
    </location>
</feature>
<dbReference type="Proteomes" id="UP001469553">
    <property type="component" value="Unassembled WGS sequence"/>
</dbReference>
<gene>
    <name evidence="2" type="ORF">AMECASPLE_031667</name>
</gene>
<evidence type="ECO:0000313" key="3">
    <source>
        <dbReference type="Proteomes" id="UP001469553"/>
    </source>
</evidence>
<evidence type="ECO:0000256" key="1">
    <source>
        <dbReference type="SAM" id="MobiDB-lite"/>
    </source>
</evidence>
<name>A0ABV0XVC6_9TELE</name>
<feature type="region of interest" description="Disordered" evidence="1">
    <location>
        <begin position="33"/>
        <end position="99"/>
    </location>
</feature>
<sequence>MESHQVLITVETLLNSLIKLRAQQHVLLGCDELGNHTSGPPEKDHEQHTDYESPDAASSRYRCPGVTSCDGTPGSGQEHSSRTYLEQRLGRTRHHGQSTRTSAVSDSCCVWREIIPLFLGQGMMSVSSKGTKEKKRARNSNKKQLPV</sequence>
<organism evidence="2 3">
    <name type="scientific">Ameca splendens</name>
    <dbReference type="NCBI Taxonomy" id="208324"/>
    <lineage>
        <taxon>Eukaryota</taxon>
        <taxon>Metazoa</taxon>
        <taxon>Chordata</taxon>
        <taxon>Craniata</taxon>
        <taxon>Vertebrata</taxon>
        <taxon>Euteleostomi</taxon>
        <taxon>Actinopterygii</taxon>
        <taxon>Neopterygii</taxon>
        <taxon>Teleostei</taxon>
        <taxon>Neoteleostei</taxon>
        <taxon>Acanthomorphata</taxon>
        <taxon>Ovalentaria</taxon>
        <taxon>Atherinomorphae</taxon>
        <taxon>Cyprinodontiformes</taxon>
        <taxon>Goodeidae</taxon>
        <taxon>Ameca</taxon>
    </lineage>
</organism>